<comment type="caution">
    <text evidence="2">The sequence shown here is derived from an EMBL/GenBank/DDBJ whole genome shotgun (WGS) entry which is preliminary data.</text>
</comment>
<organism evidence="2 3">
    <name type="scientific">Mammaliicoccus sciuri</name>
    <name type="common">Staphylococcus sciuri</name>
    <dbReference type="NCBI Taxonomy" id="1296"/>
    <lineage>
        <taxon>Bacteria</taxon>
        <taxon>Bacillati</taxon>
        <taxon>Bacillota</taxon>
        <taxon>Bacilli</taxon>
        <taxon>Bacillales</taxon>
        <taxon>Staphylococcaceae</taxon>
        <taxon>Mammaliicoccus</taxon>
    </lineage>
</organism>
<gene>
    <name evidence="2" type="ORF">CD117_14470</name>
</gene>
<feature type="transmembrane region" description="Helical" evidence="1">
    <location>
        <begin position="65"/>
        <end position="84"/>
    </location>
</feature>
<feature type="transmembrane region" description="Helical" evidence="1">
    <location>
        <begin position="96"/>
        <end position="112"/>
    </location>
</feature>
<dbReference type="Proteomes" id="UP000274792">
    <property type="component" value="Unassembled WGS sequence"/>
</dbReference>
<sequence length="124" mass="14636">MKQLIKNRELLTVVFVFIMIGICLLLGLFLNLEQILICISPVLIIFMMFRDWLKGQEEAKNLKHFMVFRLIINIIIFVLMILYIFSSYQSDSGPNILYMLGWCIVIFIGYIIENKYFIKKESGK</sequence>
<proteinExistence type="predicted"/>
<dbReference type="EMBL" id="RXWV01000097">
    <property type="protein sequence ID" value="RTX70398.1"/>
    <property type="molecule type" value="Genomic_DNA"/>
</dbReference>
<dbReference type="AlphaFoldDB" id="A0AAJ4SG45"/>
<name>A0AAJ4SG45_MAMSC</name>
<keyword evidence="1" id="KW-1133">Transmembrane helix</keyword>
<evidence type="ECO:0000313" key="2">
    <source>
        <dbReference type="EMBL" id="RTX70398.1"/>
    </source>
</evidence>
<keyword evidence="1" id="KW-0472">Membrane</keyword>
<accession>A0AAJ4SG45</accession>
<evidence type="ECO:0000313" key="3">
    <source>
        <dbReference type="Proteomes" id="UP000274792"/>
    </source>
</evidence>
<feature type="transmembrane region" description="Helical" evidence="1">
    <location>
        <begin position="34"/>
        <end position="53"/>
    </location>
</feature>
<protein>
    <submittedName>
        <fullName evidence="2">Uncharacterized protein</fullName>
    </submittedName>
</protein>
<keyword evidence="1" id="KW-0812">Transmembrane</keyword>
<reference evidence="2 3" key="1">
    <citation type="submission" date="2018-10" db="EMBL/GenBank/DDBJ databases">
        <title>A collection Staphylococci species genome sequencing.</title>
        <authorList>
            <person name="Cole K."/>
        </authorList>
    </citation>
    <scope>NUCLEOTIDE SEQUENCE [LARGE SCALE GENOMIC DNA]</scope>
    <source>
        <strain evidence="3">NCTC 12218</strain>
    </source>
</reference>
<feature type="transmembrane region" description="Helical" evidence="1">
    <location>
        <begin position="10"/>
        <end position="28"/>
    </location>
</feature>
<dbReference type="RefSeq" id="WP_126477988.1">
    <property type="nucleotide sequence ID" value="NZ_RXWV01000097.1"/>
</dbReference>
<evidence type="ECO:0000256" key="1">
    <source>
        <dbReference type="SAM" id="Phobius"/>
    </source>
</evidence>